<evidence type="ECO:0000313" key="9">
    <source>
        <dbReference type="EMBL" id="QDU70716.1"/>
    </source>
</evidence>
<keyword evidence="7" id="KW-0653">Protein transport</keyword>
<dbReference type="GO" id="GO:0022857">
    <property type="term" value="F:transmembrane transporter activity"/>
    <property type="evidence" value="ECO:0007669"/>
    <property type="project" value="InterPro"/>
</dbReference>
<protein>
    <submittedName>
        <fullName evidence="9">Biopolymer transport protein ExbD/TolR</fullName>
    </submittedName>
</protein>
<evidence type="ECO:0000256" key="7">
    <source>
        <dbReference type="RuleBase" id="RU003879"/>
    </source>
</evidence>
<comment type="similarity">
    <text evidence="2 7">Belongs to the ExbD/TolR family.</text>
</comment>
<dbReference type="Gene3D" id="3.30.420.270">
    <property type="match status" value="1"/>
</dbReference>
<dbReference type="EMBL" id="CP036280">
    <property type="protein sequence ID" value="QDU70716.1"/>
    <property type="molecule type" value="Genomic_DNA"/>
</dbReference>
<feature type="transmembrane region" description="Helical" evidence="8">
    <location>
        <begin position="12"/>
        <end position="34"/>
    </location>
</feature>
<name>A0A518BUS3_9BACT</name>
<sequence length="157" mass="16755">MGVRSRHFDRKPLTLPLTPLVDVVFLLIVFLMLVGTRFETGADAARLPELTLPGEPAYRPPEQLVIDIYAGEDPLDAEQALVRYLTVEGTAAEATAVAESVAAALARSPGVPVLVRADADLPIATARPVLKALREAGVDRIRIAATRPRPEIEGGDG</sequence>
<evidence type="ECO:0000256" key="1">
    <source>
        <dbReference type="ARBA" id="ARBA00004162"/>
    </source>
</evidence>
<evidence type="ECO:0000256" key="5">
    <source>
        <dbReference type="ARBA" id="ARBA00022989"/>
    </source>
</evidence>
<dbReference type="AlphaFoldDB" id="A0A518BUS3"/>
<accession>A0A518BUS3</accession>
<evidence type="ECO:0000256" key="8">
    <source>
        <dbReference type="SAM" id="Phobius"/>
    </source>
</evidence>
<evidence type="ECO:0000256" key="6">
    <source>
        <dbReference type="ARBA" id="ARBA00023136"/>
    </source>
</evidence>
<evidence type="ECO:0000313" key="10">
    <source>
        <dbReference type="Proteomes" id="UP000320386"/>
    </source>
</evidence>
<keyword evidence="3" id="KW-1003">Cell membrane</keyword>
<keyword evidence="10" id="KW-1185">Reference proteome</keyword>
<evidence type="ECO:0000256" key="2">
    <source>
        <dbReference type="ARBA" id="ARBA00005811"/>
    </source>
</evidence>
<evidence type="ECO:0000256" key="3">
    <source>
        <dbReference type="ARBA" id="ARBA00022475"/>
    </source>
</evidence>
<comment type="subcellular location">
    <subcellularLocation>
        <location evidence="1">Cell membrane</location>
        <topology evidence="1">Single-pass membrane protein</topology>
    </subcellularLocation>
    <subcellularLocation>
        <location evidence="7">Cell membrane</location>
        <topology evidence="7">Single-pass type II membrane protein</topology>
    </subcellularLocation>
</comment>
<organism evidence="9 10">
    <name type="scientific">Mucisphaera calidilacus</name>
    <dbReference type="NCBI Taxonomy" id="2527982"/>
    <lineage>
        <taxon>Bacteria</taxon>
        <taxon>Pseudomonadati</taxon>
        <taxon>Planctomycetota</taxon>
        <taxon>Phycisphaerae</taxon>
        <taxon>Phycisphaerales</taxon>
        <taxon>Phycisphaeraceae</taxon>
        <taxon>Mucisphaera</taxon>
    </lineage>
</organism>
<keyword evidence="6 8" id="KW-0472">Membrane</keyword>
<dbReference type="KEGG" id="mcad:Pan265_05480"/>
<dbReference type="RefSeq" id="WP_145444869.1">
    <property type="nucleotide sequence ID" value="NZ_CP036280.1"/>
</dbReference>
<dbReference type="InterPro" id="IPR003400">
    <property type="entry name" value="ExbD"/>
</dbReference>
<dbReference type="GO" id="GO:0005886">
    <property type="term" value="C:plasma membrane"/>
    <property type="evidence" value="ECO:0007669"/>
    <property type="project" value="UniProtKB-SubCell"/>
</dbReference>
<dbReference type="Pfam" id="PF02472">
    <property type="entry name" value="ExbD"/>
    <property type="match status" value="1"/>
</dbReference>
<proteinExistence type="inferred from homology"/>
<keyword evidence="4 7" id="KW-0812">Transmembrane</keyword>
<dbReference type="Proteomes" id="UP000320386">
    <property type="component" value="Chromosome"/>
</dbReference>
<dbReference type="GO" id="GO:0015031">
    <property type="term" value="P:protein transport"/>
    <property type="evidence" value="ECO:0007669"/>
    <property type="project" value="UniProtKB-KW"/>
</dbReference>
<reference evidence="9 10" key="1">
    <citation type="submission" date="2019-02" db="EMBL/GenBank/DDBJ databases">
        <title>Deep-cultivation of Planctomycetes and their phenomic and genomic characterization uncovers novel biology.</title>
        <authorList>
            <person name="Wiegand S."/>
            <person name="Jogler M."/>
            <person name="Boedeker C."/>
            <person name="Pinto D."/>
            <person name="Vollmers J."/>
            <person name="Rivas-Marin E."/>
            <person name="Kohn T."/>
            <person name="Peeters S.H."/>
            <person name="Heuer A."/>
            <person name="Rast P."/>
            <person name="Oberbeckmann S."/>
            <person name="Bunk B."/>
            <person name="Jeske O."/>
            <person name="Meyerdierks A."/>
            <person name="Storesund J.E."/>
            <person name="Kallscheuer N."/>
            <person name="Luecker S."/>
            <person name="Lage O.M."/>
            <person name="Pohl T."/>
            <person name="Merkel B.J."/>
            <person name="Hornburger P."/>
            <person name="Mueller R.-W."/>
            <person name="Bruemmer F."/>
            <person name="Labrenz M."/>
            <person name="Spormann A.M."/>
            <person name="Op den Camp H."/>
            <person name="Overmann J."/>
            <person name="Amann R."/>
            <person name="Jetten M.S.M."/>
            <person name="Mascher T."/>
            <person name="Medema M.H."/>
            <person name="Devos D.P."/>
            <person name="Kaster A.-K."/>
            <person name="Ovreas L."/>
            <person name="Rohde M."/>
            <person name="Galperin M.Y."/>
            <person name="Jogler C."/>
        </authorList>
    </citation>
    <scope>NUCLEOTIDE SEQUENCE [LARGE SCALE GENOMIC DNA]</scope>
    <source>
        <strain evidence="9 10">Pan265</strain>
    </source>
</reference>
<keyword evidence="5 8" id="KW-1133">Transmembrane helix</keyword>
<gene>
    <name evidence="9" type="ORF">Pan265_05480</name>
</gene>
<evidence type="ECO:0000256" key="4">
    <source>
        <dbReference type="ARBA" id="ARBA00022692"/>
    </source>
</evidence>
<keyword evidence="7" id="KW-0813">Transport</keyword>